<dbReference type="Proteomes" id="UP000178700">
    <property type="component" value="Unassembled WGS sequence"/>
</dbReference>
<protein>
    <recommendedName>
        <fullName evidence="1">DUF1653 domain-containing protein</fullName>
    </recommendedName>
</protein>
<feature type="domain" description="DUF1653" evidence="1">
    <location>
        <begin position="11"/>
        <end position="72"/>
    </location>
</feature>
<evidence type="ECO:0000313" key="3">
    <source>
        <dbReference type="Proteomes" id="UP000178700"/>
    </source>
</evidence>
<evidence type="ECO:0000313" key="2">
    <source>
        <dbReference type="EMBL" id="OGI65578.1"/>
    </source>
</evidence>
<proteinExistence type="predicted"/>
<accession>A0A1F6V7G9</accession>
<gene>
    <name evidence="2" type="ORF">A2642_04495</name>
</gene>
<dbReference type="InterPro" id="IPR037135">
    <property type="entry name" value="DUF1653-like_dom_sf"/>
</dbReference>
<dbReference type="EMBL" id="MFTJ01000025">
    <property type="protein sequence ID" value="OGI65578.1"/>
    <property type="molecule type" value="Genomic_DNA"/>
</dbReference>
<dbReference type="Pfam" id="PF07866">
    <property type="entry name" value="DUF1653"/>
    <property type="match status" value="1"/>
</dbReference>
<evidence type="ECO:0000259" key="1">
    <source>
        <dbReference type="Pfam" id="PF07866"/>
    </source>
</evidence>
<sequence length="76" mass="9084">MATLETRIQIGIYQHYKGNLYEVIGLAKHSETEEEYVVYRALYGTYDLWIRPKSMFCETITKDGTEVPRFKYIRKK</sequence>
<dbReference type="AlphaFoldDB" id="A0A1F6V7G9"/>
<organism evidence="2 3">
    <name type="scientific">Candidatus Nomurabacteria bacterium RIFCSPHIGHO2_01_FULL_39_10</name>
    <dbReference type="NCBI Taxonomy" id="1801733"/>
    <lineage>
        <taxon>Bacteria</taxon>
        <taxon>Candidatus Nomuraibacteriota</taxon>
    </lineage>
</organism>
<dbReference type="Gene3D" id="2.30.30.320">
    <property type="entry name" value="DUF1653-like domain"/>
    <property type="match status" value="1"/>
</dbReference>
<name>A0A1F6V7G9_9BACT</name>
<dbReference type="InterPro" id="IPR023387">
    <property type="entry name" value="DUF1653-like_dom"/>
</dbReference>
<reference evidence="2 3" key="1">
    <citation type="journal article" date="2016" name="Nat. Commun.">
        <title>Thousands of microbial genomes shed light on interconnected biogeochemical processes in an aquifer system.</title>
        <authorList>
            <person name="Anantharaman K."/>
            <person name="Brown C.T."/>
            <person name="Hug L.A."/>
            <person name="Sharon I."/>
            <person name="Castelle C.J."/>
            <person name="Probst A.J."/>
            <person name="Thomas B.C."/>
            <person name="Singh A."/>
            <person name="Wilkins M.J."/>
            <person name="Karaoz U."/>
            <person name="Brodie E.L."/>
            <person name="Williams K.H."/>
            <person name="Hubbard S.S."/>
            <person name="Banfield J.F."/>
        </authorList>
    </citation>
    <scope>NUCLEOTIDE SEQUENCE [LARGE SCALE GENOMIC DNA]</scope>
</reference>
<comment type="caution">
    <text evidence="2">The sequence shown here is derived from an EMBL/GenBank/DDBJ whole genome shotgun (WGS) entry which is preliminary data.</text>
</comment>